<reference evidence="2" key="1">
    <citation type="journal article" date="2014" name="Int. J. Syst. Evol. Microbiol.">
        <title>Complete genome sequence of Corynebacterium casei LMG S-19264T (=DSM 44701T), isolated from a smear-ripened cheese.</title>
        <authorList>
            <consortium name="US DOE Joint Genome Institute (JGI-PGF)"/>
            <person name="Walter F."/>
            <person name="Albersmeier A."/>
            <person name="Kalinowski J."/>
            <person name="Ruckert C."/>
        </authorList>
    </citation>
    <scope>NUCLEOTIDE SEQUENCE</scope>
    <source>
        <strain evidence="2">CGMCC 1.12187</strain>
    </source>
</reference>
<accession>A0A917H8U5</accession>
<dbReference type="Proteomes" id="UP000638848">
    <property type="component" value="Unassembled WGS sequence"/>
</dbReference>
<sequence>MLPMLVFIQNLFTDAKDRLAHEAKGATAVEYGLIIGLMAVALIAAFVILGPALQATFTDVSNEMDVTP</sequence>
<organism evidence="2 3">
    <name type="scientific">Kocuria dechangensis</name>
    <dbReference type="NCBI Taxonomy" id="1176249"/>
    <lineage>
        <taxon>Bacteria</taxon>
        <taxon>Bacillati</taxon>
        <taxon>Actinomycetota</taxon>
        <taxon>Actinomycetes</taxon>
        <taxon>Micrococcales</taxon>
        <taxon>Micrococcaceae</taxon>
        <taxon>Kocuria</taxon>
    </lineage>
</organism>
<dbReference type="RefSeq" id="WP_188540340.1">
    <property type="nucleotide sequence ID" value="NZ_BMEQ01000044.1"/>
</dbReference>
<keyword evidence="1" id="KW-0812">Transmembrane</keyword>
<protein>
    <recommendedName>
        <fullName evidence="4">Flp family type IVb pilin</fullName>
    </recommendedName>
</protein>
<gene>
    <name evidence="2" type="ORF">GCM10011374_39870</name>
</gene>
<name>A0A917H8U5_9MICC</name>
<evidence type="ECO:0000256" key="1">
    <source>
        <dbReference type="SAM" id="Phobius"/>
    </source>
</evidence>
<keyword evidence="1" id="KW-1133">Transmembrane helix</keyword>
<dbReference type="Pfam" id="PF04964">
    <property type="entry name" value="Flp_Fap"/>
    <property type="match status" value="1"/>
</dbReference>
<dbReference type="InterPro" id="IPR007047">
    <property type="entry name" value="Flp_Fap"/>
</dbReference>
<dbReference type="EMBL" id="BMEQ01000044">
    <property type="protein sequence ID" value="GGG71223.1"/>
    <property type="molecule type" value="Genomic_DNA"/>
</dbReference>
<keyword evidence="1" id="KW-0472">Membrane</keyword>
<reference evidence="2" key="2">
    <citation type="submission" date="2020-09" db="EMBL/GenBank/DDBJ databases">
        <authorList>
            <person name="Sun Q."/>
            <person name="Zhou Y."/>
        </authorList>
    </citation>
    <scope>NUCLEOTIDE SEQUENCE</scope>
    <source>
        <strain evidence="2">CGMCC 1.12187</strain>
    </source>
</reference>
<feature type="transmembrane region" description="Helical" evidence="1">
    <location>
        <begin position="31"/>
        <end position="53"/>
    </location>
</feature>
<proteinExistence type="predicted"/>
<evidence type="ECO:0008006" key="4">
    <source>
        <dbReference type="Google" id="ProtNLM"/>
    </source>
</evidence>
<dbReference type="AlphaFoldDB" id="A0A917H8U5"/>
<keyword evidence="3" id="KW-1185">Reference proteome</keyword>
<comment type="caution">
    <text evidence="2">The sequence shown here is derived from an EMBL/GenBank/DDBJ whole genome shotgun (WGS) entry which is preliminary data.</text>
</comment>
<evidence type="ECO:0000313" key="2">
    <source>
        <dbReference type="EMBL" id="GGG71223.1"/>
    </source>
</evidence>
<evidence type="ECO:0000313" key="3">
    <source>
        <dbReference type="Proteomes" id="UP000638848"/>
    </source>
</evidence>